<feature type="region of interest" description="Disordered" evidence="2">
    <location>
        <begin position="1"/>
        <end position="54"/>
    </location>
</feature>
<sequence length="442" mass="50563">MSNLNELFKKKKQNSSRTSSYSRASSSRPSLASASRPSSASASRPSSASTLCHSPASALRPFSASASRPSLFPRSLLESEDSDLTSSSVDQMNDAVTRRIFLKLDNLKTLLEKVKKNQEDMKEEIKTIKEEVAILSHDQACIDAVIIKSAQDLLEKKIYPNYDEFKESVEFFLRESDNEFFSTLGSKWEPYFEKKIRKPLSKRLRSLRGTLCARVKTAIFENFSNMLPPISNVAKASEIAAWKKKLAVSNCFRKLFEKIEDDENDTYMTKIIKNVWPKKKNIPNLQIAWAISISEIFLNPKNEVIKMSEEIIQPALAKNLRKIENEEGFEYESDSSPTPQRPVSPERQKDPEKQIEPKRNKGKKRSIEVETLQKNLKKSKRKVENNEYESKKNDEYEGDEGEEGEEGDEGEDDDDEDDEDEEGEEGEDEEYHNEIVNIESED</sequence>
<comment type="caution">
    <text evidence="3">The sequence shown here is derived from an EMBL/GenBank/DDBJ whole genome shotgun (WGS) entry which is preliminary data.</text>
</comment>
<feature type="compositionally biased region" description="Basic and acidic residues" evidence="2">
    <location>
        <begin position="382"/>
        <end position="395"/>
    </location>
</feature>
<reference evidence="3 4" key="1">
    <citation type="submission" date="2018-08" db="EMBL/GenBank/DDBJ databases">
        <title>Genome and evolution of the arbuscular mycorrhizal fungus Diversispora epigaea (formerly Glomus versiforme) and its bacterial endosymbionts.</title>
        <authorList>
            <person name="Sun X."/>
            <person name="Fei Z."/>
            <person name="Harrison M."/>
        </authorList>
    </citation>
    <scope>NUCLEOTIDE SEQUENCE [LARGE SCALE GENOMIC DNA]</scope>
    <source>
        <strain evidence="3 4">IT104</strain>
    </source>
</reference>
<proteinExistence type="predicted"/>
<protein>
    <submittedName>
        <fullName evidence="3">Uncharacterized protein</fullName>
    </submittedName>
</protein>
<dbReference type="SUPFAM" id="SSF48371">
    <property type="entry name" value="ARM repeat"/>
    <property type="match status" value="1"/>
</dbReference>
<accession>A0A397IXX9</accession>
<feature type="coiled-coil region" evidence="1">
    <location>
        <begin position="104"/>
        <end position="138"/>
    </location>
</feature>
<keyword evidence="4" id="KW-1185">Reference proteome</keyword>
<keyword evidence="1" id="KW-0175">Coiled coil</keyword>
<dbReference type="AlphaFoldDB" id="A0A397IXX9"/>
<dbReference type="InterPro" id="IPR016024">
    <property type="entry name" value="ARM-type_fold"/>
</dbReference>
<dbReference type="EMBL" id="PQFF01000122">
    <property type="protein sequence ID" value="RHZ80885.1"/>
    <property type="molecule type" value="Genomic_DNA"/>
</dbReference>
<name>A0A397IXX9_9GLOM</name>
<dbReference type="OrthoDB" id="441660at2759"/>
<feature type="compositionally biased region" description="Acidic residues" evidence="2">
    <location>
        <begin position="396"/>
        <end position="431"/>
    </location>
</feature>
<dbReference type="STRING" id="1348612.A0A397IXX9"/>
<feature type="compositionally biased region" description="Basic and acidic residues" evidence="2">
    <location>
        <begin position="344"/>
        <end position="359"/>
    </location>
</feature>
<evidence type="ECO:0000313" key="3">
    <source>
        <dbReference type="EMBL" id="RHZ80885.1"/>
    </source>
</evidence>
<evidence type="ECO:0000256" key="1">
    <source>
        <dbReference type="SAM" id="Coils"/>
    </source>
</evidence>
<feature type="region of interest" description="Disordered" evidence="2">
    <location>
        <begin position="328"/>
        <end position="442"/>
    </location>
</feature>
<evidence type="ECO:0000256" key="2">
    <source>
        <dbReference type="SAM" id="MobiDB-lite"/>
    </source>
</evidence>
<gene>
    <name evidence="3" type="ORF">Glove_131g112</name>
</gene>
<dbReference type="Proteomes" id="UP000266861">
    <property type="component" value="Unassembled WGS sequence"/>
</dbReference>
<feature type="compositionally biased region" description="Low complexity" evidence="2">
    <location>
        <begin position="15"/>
        <end position="49"/>
    </location>
</feature>
<organism evidence="3 4">
    <name type="scientific">Diversispora epigaea</name>
    <dbReference type="NCBI Taxonomy" id="1348612"/>
    <lineage>
        <taxon>Eukaryota</taxon>
        <taxon>Fungi</taxon>
        <taxon>Fungi incertae sedis</taxon>
        <taxon>Mucoromycota</taxon>
        <taxon>Glomeromycotina</taxon>
        <taxon>Glomeromycetes</taxon>
        <taxon>Diversisporales</taxon>
        <taxon>Diversisporaceae</taxon>
        <taxon>Diversispora</taxon>
    </lineage>
</organism>
<evidence type="ECO:0000313" key="4">
    <source>
        <dbReference type="Proteomes" id="UP000266861"/>
    </source>
</evidence>